<gene>
    <name evidence="2" type="ORF">HXA33_11230</name>
</gene>
<proteinExistence type="predicted"/>
<dbReference type="Pfam" id="PF03992">
    <property type="entry name" value="ABM"/>
    <property type="match status" value="1"/>
</dbReference>
<evidence type="ECO:0000313" key="3">
    <source>
        <dbReference type="Proteomes" id="UP001057753"/>
    </source>
</evidence>
<dbReference type="PROSITE" id="PS51725">
    <property type="entry name" value="ABM"/>
    <property type="match status" value="1"/>
</dbReference>
<dbReference type="RefSeq" id="WP_257821563.1">
    <property type="nucleotide sequence ID" value="NZ_JABXYM010000001.1"/>
</dbReference>
<accession>A0A9Q4B2H3</accession>
<keyword evidence="2" id="KW-0503">Monooxygenase</keyword>
<dbReference type="GO" id="GO:0004497">
    <property type="term" value="F:monooxygenase activity"/>
    <property type="evidence" value="ECO:0007669"/>
    <property type="project" value="UniProtKB-KW"/>
</dbReference>
<name>A0A9Q4B2H3_SALAG</name>
<sequence length="101" mass="11950">MYVVMNELYVPVEGRENVAKRFAESSEKMKHVPGCLDFMFLNPEDDSHYQIVLTKWDSKLDYENWINSDAFKQAHKKRRENLDKSPTSGNKIYAYEAVHYL</sequence>
<evidence type="ECO:0000313" key="2">
    <source>
        <dbReference type="EMBL" id="MCR6097132.1"/>
    </source>
</evidence>
<dbReference type="EMBL" id="JABXYM010000001">
    <property type="protein sequence ID" value="MCR6097132.1"/>
    <property type="molecule type" value="Genomic_DNA"/>
</dbReference>
<feature type="domain" description="ABM" evidence="1">
    <location>
        <begin position="2"/>
        <end position="90"/>
    </location>
</feature>
<dbReference type="SUPFAM" id="SSF54909">
    <property type="entry name" value="Dimeric alpha+beta barrel"/>
    <property type="match status" value="1"/>
</dbReference>
<evidence type="ECO:0000259" key="1">
    <source>
        <dbReference type="PROSITE" id="PS51725"/>
    </source>
</evidence>
<dbReference type="Gene3D" id="3.30.70.100">
    <property type="match status" value="1"/>
</dbReference>
<dbReference type="Proteomes" id="UP001057753">
    <property type="component" value="Unassembled WGS sequence"/>
</dbReference>
<dbReference type="InterPro" id="IPR050404">
    <property type="entry name" value="Heme-degrading_MO"/>
</dbReference>
<dbReference type="InterPro" id="IPR011008">
    <property type="entry name" value="Dimeric_a/b-barrel"/>
</dbReference>
<keyword evidence="2" id="KW-0560">Oxidoreductase</keyword>
<comment type="caution">
    <text evidence="2">The sequence shown here is derived from an EMBL/GenBank/DDBJ whole genome shotgun (WGS) entry which is preliminary data.</text>
</comment>
<reference evidence="2" key="1">
    <citation type="submission" date="2020-06" db="EMBL/GenBank/DDBJ databases">
        <title>Insight into the genomes of haloalkaliphilic bacilli from Kenyan soda lakes.</title>
        <authorList>
            <person name="Mwirichia R."/>
            <person name="Villamizar G.C."/>
            <person name="Poehlein A."/>
            <person name="Mugweru J."/>
            <person name="Kipnyargis A."/>
            <person name="Kiplimo D."/>
            <person name="Orwa P."/>
            <person name="Daniel R."/>
        </authorList>
    </citation>
    <scope>NUCLEOTIDE SEQUENCE</scope>
    <source>
        <strain evidence="2">B1096_S55</strain>
    </source>
</reference>
<protein>
    <submittedName>
        <fullName evidence="2">Antibiotic biosynthesis monooxygenase</fullName>
    </submittedName>
</protein>
<organism evidence="2 3">
    <name type="scientific">Salipaludibacillus agaradhaerens</name>
    <name type="common">Bacillus agaradhaerens</name>
    <dbReference type="NCBI Taxonomy" id="76935"/>
    <lineage>
        <taxon>Bacteria</taxon>
        <taxon>Bacillati</taxon>
        <taxon>Bacillota</taxon>
        <taxon>Bacilli</taxon>
        <taxon>Bacillales</taxon>
        <taxon>Bacillaceae</taxon>
    </lineage>
</organism>
<keyword evidence="3" id="KW-1185">Reference proteome</keyword>
<dbReference type="InterPro" id="IPR007138">
    <property type="entry name" value="ABM_dom"/>
</dbReference>
<dbReference type="AlphaFoldDB" id="A0A9Q4B2H3"/>
<dbReference type="PANTHER" id="PTHR34474:SF2">
    <property type="entry name" value="SIGNAL TRANSDUCTION PROTEIN TRAP"/>
    <property type="match status" value="1"/>
</dbReference>
<dbReference type="PANTHER" id="PTHR34474">
    <property type="entry name" value="SIGNAL TRANSDUCTION PROTEIN TRAP"/>
    <property type="match status" value="1"/>
</dbReference>